<name>A0A640KMZ9_LEITA</name>
<dbReference type="Proteomes" id="UP000419144">
    <property type="component" value="Unassembled WGS sequence"/>
</dbReference>
<comment type="caution">
    <text evidence="1">The sequence shown here is derived from an EMBL/GenBank/DDBJ whole genome shotgun (WGS) entry which is preliminary data.</text>
</comment>
<reference evidence="1" key="1">
    <citation type="submission" date="2019-11" db="EMBL/GenBank/DDBJ databases">
        <title>Leishmania tarentolae CDS.</title>
        <authorList>
            <person name="Goto Y."/>
            <person name="Yamagishi J."/>
        </authorList>
    </citation>
    <scope>NUCLEOTIDE SEQUENCE [LARGE SCALE GENOMIC DNA]</scope>
    <source>
        <strain evidence="1">Parrot Tar II</strain>
    </source>
</reference>
<evidence type="ECO:0000313" key="1">
    <source>
        <dbReference type="EMBL" id="GET90718.1"/>
    </source>
</evidence>
<keyword evidence="2" id="KW-1185">Reference proteome</keyword>
<dbReference type="OrthoDB" id="244588at2759"/>
<gene>
    <name evidence="1" type="ORF">LtaPh_3012400</name>
</gene>
<evidence type="ECO:0000313" key="2">
    <source>
        <dbReference type="Proteomes" id="UP000419144"/>
    </source>
</evidence>
<accession>A0A640KMZ9</accession>
<proteinExistence type="predicted"/>
<dbReference type="VEuPathDB" id="TriTrypDB:LtaPh_3012400"/>
<dbReference type="EMBL" id="BLBS01000043">
    <property type="protein sequence ID" value="GET90718.1"/>
    <property type="molecule type" value="Genomic_DNA"/>
</dbReference>
<dbReference type="AlphaFoldDB" id="A0A640KMZ9"/>
<protein>
    <submittedName>
        <fullName evidence="1">Uncharacterized protein</fullName>
    </submittedName>
</protein>
<organism evidence="1 2">
    <name type="scientific">Leishmania tarentolae</name>
    <name type="common">Sauroleishmania tarentolae</name>
    <dbReference type="NCBI Taxonomy" id="5689"/>
    <lineage>
        <taxon>Eukaryota</taxon>
        <taxon>Discoba</taxon>
        <taxon>Euglenozoa</taxon>
        <taxon>Kinetoplastea</taxon>
        <taxon>Metakinetoplastina</taxon>
        <taxon>Trypanosomatida</taxon>
        <taxon>Trypanosomatidae</taxon>
        <taxon>Leishmaniinae</taxon>
        <taxon>Leishmania</taxon>
        <taxon>lizard Leishmania</taxon>
    </lineage>
</organism>
<sequence>MLRSGGDRWQPDSRAALAPGHCFPFFSSLALCTRFVTVSTHPHISVCFLLSLTEKKKRFLGMAHGILHVVRKVRTFSLAASCRNHPFAWYTGLCCALFSWANYAQYKRLAPMFPKYERYLTEEGGRMLEAKRQELAEVSRYNNMVGTMRRDLAGK</sequence>